<evidence type="ECO:0000313" key="5">
    <source>
        <dbReference type="EMBL" id="CAK0820004.1"/>
    </source>
</evidence>
<dbReference type="InterPro" id="IPR016039">
    <property type="entry name" value="Thiolase-like"/>
</dbReference>
<dbReference type="PANTHER" id="PTHR18919">
    <property type="entry name" value="ACETYL-COA C-ACYLTRANSFERASE"/>
    <property type="match status" value="1"/>
</dbReference>
<dbReference type="Pfam" id="PF00108">
    <property type="entry name" value="Thiolase_N"/>
    <property type="match status" value="1"/>
</dbReference>
<accession>A0ABN9RMU6</accession>
<feature type="domain" description="Thiolase N-terminal" evidence="4">
    <location>
        <begin position="28"/>
        <end position="130"/>
    </location>
</feature>
<keyword evidence="3" id="KW-0012">Acyltransferase</keyword>
<evidence type="ECO:0000259" key="4">
    <source>
        <dbReference type="Pfam" id="PF00108"/>
    </source>
</evidence>
<proteinExistence type="inferred from homology"/>
<keyword evidence="6" id="KW-1185">Reference proteome</keyword>
<name>A0ABN9RMU6_9DINO</name>
<dbReference type="PANTHER" id="PTHR18919:SF156">
    <property type="entry name" value="ACETYL-COA ACETYLTRANSFERASE, MITOCHONDRIAL"/>
    <property type="match status" value="1"/>
</dbReference>
<dbReference type="InterPro" id="IPR020616">
    <property type="entry name" value="Thiolase_N"/>
</dbReference>
<gene>
    <name evidence="5" type="ORF">PCOR1329_LOCUS21837</name>
</gene>
<dbReference type="EMBL" id="CAUYUJ010007224">
    <property type="protein sequence ID" value="CAK0820004.1"/>
    <property type="molecule type" value="Genomic_DNA"/>
</dbReference>
<dbReference type="InterPro" id="IPR020615">
    <property type="entry name" value="Thiolase_acyl_enz_int_AS"/>
</dbReference>
<evidence type="ECO:0000256" key="3">
    <source>
        <dbReference type="ARBA" id="ARBA00023315"/>
    </source>
</evidence>
<dbReference type="Proteomes" id="UP001189429">
    <property type="component" value="Unassembled WGS sequence"/>
</dbReference>
<dbReference type="PROSITE" id="PS00098">
    <property type="entry name" value="THIOLASE_1"/>
    <property type="match status" value="1"/>
</dbReference>
<organism evidence="5 6">
    <name type="scientific">Prorocentrum cordatum</name>
    <dbReference type="NCBI Taxonomy" id="2364126"/>
    <lineage>
        <taxon>Eukaryota</taxon>
        <taxon>Sar</taxon>
        <taxon>Alveolata</taxon>
        <taxon>Dinophyceae</taxon>
        <taxon>Prorocentrales</taxon>
        <taxon>Prorocentraceae</taxon>
        <taxon>Prorocentrum</taxon>
    </lineage>
</organism>
<sequence>MASARVARIAAHVVAGDAAIDPNENVGVYILSAKRTPIGALGGSLVDCQATELGSWAIAASVEAAGVAKEQVQECIMGNVLSAGLRQAPARQAALGAGLPVSTCCTTVNKVCASGMKAVTMGAQSILLHHVQTSW</sequence>
<comment type="similarity">
    <text evidence="1">Belongs to the thiolase-like superfamily. Thiolase family.</text>
</comment>
<evidence type="ECO:0000256" key="2">
    <source>
        <dbReference type="ARBA" id="ARBA00022679"/>
    </source>
</evidence>
<dbReference type="SUPFAM" id="SSF53901">
    <property type="entry name" value="Thiolase-like"/>
    <property type="match status" value="1"/>
</dbReference>
<protein>
    <recommendedName>
        <fullName evidence="4">Thiolase N-terminal domain-containing protein</fullName>
    </recommendedName>
</protein>
<reference evidence="5" key="1">
    <citation type="submission" date="2023-10" db="EMBL/GenBank/DDBJ databases">
        <authorList>
            <person name="Chen Y."/>
            <person name="Shah S."/>
            <person name="Dougan E. K."/>
            <person name="Thang M."/>
            <person name="Chan C."/>
        </authorList>
    </citation>
    <scope>NUCLEOTIDE SEQUENCE [LARGE SCALE GENOMIC DNA]</scope>
</reference>
<evidence type="ECO:0000313" key="6">
    <source>
        <dbReference type="Proteomes" id="UP001189429"/>
    </source>
</evidence>
<keyword evidence="2" id="KW-0808">Transferase</keyword>
<dbReference type="Gene3D" id="3.40.47.10">
    <property type="match status" value="1"/>
</dbReference>
<evidence type="ECO:0000256" key="1">
    <source>
        <dbReference type="ARBA" id="ARBA00010982"/>
    </source>
</evidence>
<comment type="caution">
    <text evidence="5">The sequence shown here is derived from an EMBL/GenBank/DDBJ whole genome shotgun (WGS) entry which is preliminary data.</text>
</comment>